<dbReference type="PANTHER" id="PTHR30562">
    <property type="entry name" value="UVRC/OXIDOREDUCTASE"/>
    <property type="match status" value="1"/>
</dbReference>
<dbReference type="EMBL" id="JBHRTR010000034">
    <property type="protein sequence ID" value="MFC3229653.1"/>
    <property type="molecule type" value="Genomic_DNA"/>
</dbReference>
<keyword evidence="13" id="KW-1185">Reference proteome</keyword>
<protein>
    <recommendedName>
        <fullName evidence="7">UvrABC system protein C</fullName>
        <shortName evidence="7">Protein UvrC</shortName>
    </recommendedName>
    <alternativeName>
        <fullName evidence="7">Excinuclease ABC subunit C</fullName>
    </alternativeName>
</protein>
<evidence type="ECO:0000256" key="8">
    <source>
        <dbReference type="SAM" id="MobiDB-lite"/>
    </source>
</evidence>
<feature type="domain" description="UVR" evidence="9">
    <location>
        <begin position="218"/>
        <end position="253"/>
    </location>
</feature>
<comment type="subunit">
    <text evidence="7">Interacts with UvrB in an incision complex.</text>
</comment>
<dbReference type="InterPro" id="IPR035901">
    <property type="entry name" value="GIY-YIG_endonuc_sf"/>
</dbReference>
<dbReference type="InterPro" id="IPR004791">
    <property type="entry name" value="UvrC"/>
</dbReference>
<comment type="caution">
    <text evidence="12">The sequence shown here is derived from an EMBL/GenBank/DDBJ whole genome shotgun (WGS) entry which is preliminary data.</text>
</comment>
<dbReference type="CDD" id="cd10434">
    <property type="entry name" value="GIY-YIG_UvrC_Cho"/>
    <property type="match status" value="1"/>
</dbReference>
<organism evidence="12 13">
    <name type="scientific">Marinibaculum pumilum</name>
    <dbReference type="NCBI Taxonomy" id="1766165"/>
    <lineage>
        <taxon>Bacteria</taxon>
        <taxon>Pseudomonadati</taxon>
        <taxon>Pseudomonadota</taxon>
        <taxon>Alphaproteobacteria</taxon>
        <taxon>Rhodospirillales</taxon>
        <taxon>Rhodospirillaceae</taxon>
        <taxon>Marinibaculum</taxon>
    </lineage>
</organism>
<evidence type="ECO:0000256" key="1">
    <source>
        <dbReference type="ARBA" id="ARBA00022490"/>
    </source>
</evidence>
<dbReference type="InterPro" id="IPR001162">
    <property type="entry name" value="UvrC_RNase_H_dom"/>
</dbReference>
<evidence type="ECO:0000256" key="4">
    <source>
        <dbReference type="ARBA" id="ARBA00022881"/>
    </source>
</evidence>
<dbReference type="InterPro" id="IPR047296">
    <property type="entry name" value="GIY-YIG_UvrC_Cho"/>
</dbReference>
<evidence type="ECO:0000259" key="11">
    <source>
        <dbReference type="PROSITE" id="PS50165"/>
    </source>
</evidence>
<dbReference type="SMART" id="SM00278">
    <property type="entry name" value="HhH1"/>
    <property type="match status" value="2"/>
</dbReference>
<dbReference type="InterPro" id="IPR050066">
    <property type="entry name" value="UvrABC_protein_C"/>
</dbReference>
<dbReference type="Pfam" id="PF14520">
    <property type="entry name" value="HHH_5"/>
    <property type="match status" value="1"/>
</dbReference>
<keyword evidence="1 7" id="KW-0963">Cytoplasm</keyword>
<accession>A0ABV7L4V2</accession>
<evidence type="ECO:0000256" key="7">
    <source>
        <dbReference type="HAMAP-Rule" id="MF_00203"/>
    </source>
</evidence>
<dbReference type="InterPro" id="IPR038476">
    <property type="entry name" value="UvrC_RNase_H_dom_sf"/>
</dbReference>
<dbReference type="RefSeq" id="WP_379904061.1">
    <property type="nucleotide sequence ID" value="NZ_JBHRTR010000034.1"/>
</dbReference>
<feature type="domain" description="GIY-YIG" evidence="10">
    <location>
        <begin position="30"/>
        <end position="108"/>
    </location>
</feature>
<dbReference type="NCBIfam" id="NF001824">
    <property type="entry name" value="PRK00558.1-5"/>
    <property type="match status" value="1"/>
</dbReference>
<reference evidence="13" key="1">
    <citation type="journal article" date="2019" name="Int. J. Syst. Evol. Microbiol.">
        <title>The Global Catalogue of Microorganisms (GCM) 10K type strain sequencing project: providing services to taxonomists for standard genome sequencing and annotation.</title>
        <authorList>
            <consortium name="The Broad Institute Genomics Platform"/>
            <consortium name="The Broad Institute Genome Sequencing Center for Infectious Disease"/>
            <person name="Wu L."/>
            <person name="Ma J."/>
        </authorList>
    </citation>
    <scope>NUCLEOTIDE SEQUENCE [LARGE SCALE GENOMIC DNA]</scope>
    <source>
        <strain evidence="13">KCTC 42964</strain>
    </source>
</reference>
<evidence type="ECO:0000259" key="9">
    <source>
        <dbReference type="PROSITE" id="PS50151"/>
    </source>
</evidence>
<feature type="domain" description="UvrC family homology region profile" evidence="11">
    <location>
        <begin position="269"/>
        <end position="528"/>
    </location>
</feature>
<comment type="subcellular location">
    <subcellularLocation>
        <location evidence="7">Cytoplasm</location>
    </subcellularLocation>
</comment>
<dbReference type="Gene3D" id="1.10.150.20">
    <property type="entry name" value="5' to 3' exonuclease, C-terminal subdomain"/>
    <property type="match status" value="1"/>
</dbReference>
<keyword evidence="2 7" id="KW-0227">DNA damage</keyword>
<dbReference type="NCBIfam" id="TIGR00194">
    <property type="entry name" value="uvrC"/>
    <property type="match status" value="1"/>
</dbReference>
<evidence type="ECO:0000256" key="5">
    <source>
        <dbReference type="ARBA" id="ARBA00023204"/>
    </source>
</evidence>
<keyword evidence="4 7" id="KW-0267">Excision nuclease</keyword>
<dbReference type="SUPFAM" id="SSF82771">
    <property type="entry name" value="GIY-YIG endonuclease"/>
    <property type="match status" value="1"/>
</dbReference>
<dbReference type="Pfam" id="PF01541">
    <property type="entry name" value="GIY-YIG"/>
    <property type="match status" value="1"/>
</dbReference>
<dbReference type="SUPFAM" id="SSF46600">
    <property type="entry name" value="C-terminal UvrC-binding domain of UvrB"/>
    <property type="match status" value="1"/>
</dbReference>
<evidence type="ECO:0000256" key="2">
    <source>
        <dbReference type="ARBA" id="ARBA00022763"/>
    </source>
</evidence>
<keyword evidence="5 7" id="KW-0234">DNA repair</keyword>
<dbReference type="InterPro" id="IPR003583">
    <property type="entry name" value="Hlx-hairpin-Hlx_DNA-bd_motif"/>
</dbReference>
<dbReference type="InterPro" id="IPR001943">
    <property type="entry name" value="UVR_dom"/>
</dbReference>
<name>A0ABV7L4V2_9PROT</name>
<proteinExistence type="inferred from homology"/>
<keyword evidence="6 7" id="KW-0742">SOS response</keyword>
<feature type="region of interest" description="Disordered" evidence="8">
    <location>
        <begin position="469"/>
        <end position="502"/>
    </location>
</feature>
<dbReference type="PROSITE" id="PS50165">
    <property type="entry name" value="UVRC"/>
    <property type="match status" value="1"/>
</dbReference>
<dbReference type="Gene3D" id="3.40.1440.10">
    <property type="entry name" value="GIY-YIG endonuclease"/>
    <property type="match status" value="1"/>
</dbReference>
<comment type="function">
    <text evidence="7">The UvrABC repair system catalyzes the recognition and processing of DNA lesions. UvrC both incises the 5' and 3' sides of the lesion. The N-terminal half is responsible for the 3' incision and the C-terminal half is responsible for the 5' incision.</text>
</comment>
<dbReference type="SUPFAM" id="SSF47781">
    <property type="entry name" value="RuvA domain 2-like"/>
    <property type="match status" value="1"/>
</dbReference>
<dbReference type="InterPro" id="IPR000305">
    <property type="entry name" value="GIY-YIG_endonuc"/>
</dbReference>
<feature type="compositionally biased region" description="Basic and acidic residues" evidence="8">
    <location>
        <begin position="469"/>
        <end position="487"/>
    </location>
</feature>
<dbReference type="Pfam" id="PF08459">
    <property type="entry name" value="UvrC_RNaseH_dom"/>
    <property type="match status" value="1"/>
</dbReference>
<dbReference type="InterPro" id="IPR036876">
    <property type="entry name" value="UVR_dom_sf"/>
</dbReference>
<dbReference type="Gene3D" id="3.30.420.340">
    <property type="entry name" value="UvrC, RNAse H endonuclease domain"/>
    <property type="match status" value="1"/>
</dbReference>
<dbReference type="HAMAP" id="MF_00203">
    <property type="entry name" value="UvrC"/>
    <property type="match status" value="1"/>
</dbReference>
<sequence length="655" mass="72351">MAADSEATIARREGEDGFGFLRRVARRLPQRPGVYRMLGADGKVLYVGKARILRNRVGSYAQAPRLTARIMRMVEATRALEIVTTHTETEALLLEANLIKRLKPHYNVILRDDKSFPYILIRDDHPYPRITKYRGAKTVKGDYFGPFASAGSVNRTLAALARVFPLRSCSDGDFATRTRPCLQYQIKRCTAPCVGRIDEAGYAALVGEARDFLAGRNTDLQQRLGARMEEAAAEMNYEAAAMYRDRLRALAHVTAHQDINVASLGEADVIAAWAENGQTCIQVFFFRAGQNFGNRPYYPAHAGEVPMSEVLAAFIGQFYEERPAPKQVLVSHDVENAAWLAEALGVRAGHKVQVTVPQRGLKRQLVERAVQNAREALGQRLAETAAQRGLLERVAEAFGLPETPQRIEVYDNSHIQGAASVGGMIVAGPEGFRKNAYRKFNIKQEDLAPGDDFGMLREVLTRRFGRLLKEAGPRQRPDPEAAGHDETADAGENTDAGGEMVGAAEPDWPDLLLIDGGKGQLSSAKTVMAELQLDDLPLVAISKGPEREAGREQFHLADGRTIMLEPRDPLLYFLQRLRDEAHRFAIGAHRARRAKGNLRSPIDEIPGIGPKRKRALMLHFGSGRDIAKAGLADLEAVEGISRTVAQRIYDHFHGS</sequence>
<dbReference type="PANTHER" id="PTHR30562:SF1">
    <property type="entry name" value="UVRABC SYSTEM PROTEIN C"/>
    <property type="match status" value="1"/>
</dbReference>
<dbReference type="Proteomes" id="UP001595528">
    <property type="component" value="Unassembled WGS sequence"/>
</dbReference>
<dbReference type="SMART" id="SM00465">
    <property type="entry name" value="GIYc"/>
    <property type="match status" value="1"/>
</dbReference>
<dbReference type="Pfam" id="PF22920">
    <property type="entry name" value="UvrC_RNaseH"/>
    <property type="match status" value="1"/>
</dbReference>
<dbReference type="Pfam" id="PF02151">
    <property type="entry name" value="UVR"/>
    <property type="match status" value="1"/>
</dbReference>
<dbReference type="PROSITE" id="PS50151">
    <property type="entry name" value="UVR"/>
    <property type="match status" value="1"/>
</dbReference>
<evidence type="ECO:0000313" key="13">
    <source>
        <dbReference type="Proteomes" id="UP001595528"/>
    </source>
</evidence>
<dbReference type="InterPro" id="IPR010994">
    <property type="entry name" value="RuvA_2-like"/>
</dbReference>
<keyword evidence="3 7" id="KW-0228">DNA excision</keyword>
<dbReference type="PROSITE" id="PS50164">
    <property type="entry name" value="GIY_YIG"/>
    <property type="match status" value="1"/>
</dbReference>
<comment type="similarity">
    <text evidence="7">Belongs to the UvrC family.</text>
</comment>
<evidence type="ECO:0000313" key="12">
    <source>
        <dbReference type="EMBL" id="MFC3229653.1"/>
    </source>
</evidence>
<evidence type="ECO:0000259" key="10">
    <source>
        <dbReference type="PROSITE" id="PS50164"/>
    </source>
</evidence>
<gene>
    <name evidence="7 12" type="primary">uvrC</name>
    <name evidence="12" type="ORF">ACFOGJ_20560</name>
</gene>
<evidence type="ECO:0000256" key="6">
    <source>
        <dbReference type="ARBA" id="ARBA00023236"/>
    </source>
</evidence>
<evidence type="ECO:0000256" key="3">
    <source>
        <dbReference type="ARBA" id="ARBA00022769"/>
    </source>
</evidence>